<dbReference type="InterPro" id="IPR013083">
    <property type="entry name" value="Znf_RING/FYVE/PHD"/>
</dbReference>
<feature type="domain" description="RING-type" evidence="7">
    <location>
        <begin position="363"/>
        <end position="404"/>
    </location>
</feature>
<evidence type="ECO:0000256" key="6">
    <source>
        <dbReference type="SAM" id="Phobius"/>
    </source>
</evidence>
<dbReference type="InterPro" id="IPR051834">
    <property type="entry name" value="RING_finger_E3_ligase"/>
</dbReference>
<proteinExistence type="predicted"/>
<dbReference type="AlphaFoldDB" id="Q22RS2"/>
<accession>Q22RS2</accession>
<feature type="region of interest" description="Disordered" evidence="5">
    <location>
        <begin position="116"/>
        <end position="136"/>
    </location>
</feature>
<dbReference type="SUPFAM" id="SSF57850">
    <property type="entry name" value="RING/U-box"/>
    <property type="match status" value="1"/>
</dbReference>
<dbReference type="GO" id="GO:0005634">
    <property type="term" value="C:nucleus"/>
    <property type="evidence" value="ECO:0007669"/>
    <property type="project" value="TreeGrafter"/>
</dbReference>
<dbReference type="RefSeq" id="XP_001008295.2">
    <property type="nucleotide sequence ID" value="XM_001008295.2"/>
</dbReference>
<keyword evidence="6" id="KW-0812">Transmembrane</keyword>
<evidence type="ECO:0000256" key="2">
    <source>
        <dbReference type="ARBA" id="ARBA00022771"/>
    </source>
</evidence>
<keyword evidence="3" id="KW-0862">Zinc</keyword>
<dbReference type="GO" id="GO:0008270">
    <property type="term" value="F:zinc ion binding"/>
    <property type="evidence" value="ECO:0007669"/>
    <property type="project" value="UniProtKB-KW"/>
</dbReference>
<dbReference type="Proteomes" id="UP000009168">
    <property type="component" value="Unassembled WGS sequence"/>
</dbReference>
<dbReference type="KEGG" id="tet:TTHERM_00013160"/>
<reference evidence="9" key="1">
    <citation type="journal article" date="2006" name="PLoS Biol.">
        <title>Macronuclear genome sequence of the ciliate Tetrahymena thermophila, a model eukaryote.</title>
        <authorList>
            <person name="Eisen J.A."/>
            <person name="Coyne R.S."/>
            <person name="Wu M."/>
            <person name="Wu D."/>
            <person name="Thiagarajan M."/>
            <person name="Wortman J.R."/>
            <person name="Badger J.H."/>
            <person name="Ren Q."/>
            <person name="Amedeo P."/>
            <person name="Jones K.M."/>
            <person name="Tallon L.J."/>
            <person name="Delcher A.L."/>
            <person name="Salzberg S.L."/>
            <person name="Silva J.C."/>
            <person name="Haas B.J."/>
            <person name="Majoros W.H."/>
            <person name="Farzad M."/>
            <person name="Carlton J.M."/>
            <person name="Smith R.K. Jr."/>
            <person name="Garg J."/>
            <person name="Pearlman R.E."/>
            <person name="Karrer K.M."/>
            <person name="Sun L."/>
            <person name="Manning G."/>
            <person name="Elde N.C."/>
            <person name="Turkewitz A.P."/>
            <person name="Asai D.J."/>
            <person name="Wilkes D.E."/>
            <person name="Wang Y."/>
            <person name="Cai H."/>
            <person name="Collins K."/>
            <person name="Stewart B.A."/>
            <person name="Lee S.R."/>
            <person name="Wilamowska K."/>
            <person name="Weinberg Z."/>
            <person name="Ruzzo W.L."/>
            <person name="Wloga D."/>
            <person name="Gaertig J."/>
            <person name="Frankel J."/>
            <person name="Tsao C.-C."/>
            <person name="Gorovsky M.A."/>
            <person name="Keeling P.J."/>
            <person name="Waller R.F."/>
            <person name="Patron N.J."/>
            <person name="Cherry J.M."/>
            <person name="Stover N.A."/>
            <person name="Krieger C.J."/>
            <person name="del Toro C."/>
            <person name="Ryder H.F."/>
            <person name="Williamson S.C."/>
            <person name="Barbeau R.A."/>
            <person name="Hamilton E.P."/>
            <person name="Orias E."/>
        </authorList>
    </citation>
    <scope>NUCLEOTIDE SEQUENCE [LARGE SCALE GENOMIC DNA]</scope>
    <source>
        <strain evidence="9">SB210</strain>
    </source>
</reference>
<dbReference type="EMBL" id="GG662845">
    <property type="protein sequence ID" value="EAR88050.2"/>
    <property type="molecule type" value="Genomic_DNA"/>
</dbReference>
<dbReference type="PROSITE" id="PS50089">
    <property type="entry name" value="ZF_RING_2"/>
    <property type="match status" value="1"/>
</dbReference>
<dbReference type="HOGENOM" id="CLU_718656_0_0_1"/>
<keyword evidence="2 4" id="KW-0863">Zinc-finger</keyword>
<dbReference type="PANTHER" id="PTHR45931:SF3">
    <property type="entry name" value="RING ZINC FINGER-CONTAINING PROTEIN"/>
    <property type="match status" value="1"/>
</dbReference>
<gene>
    <name evidence="8" type="ORF">TTHERM_00013160</name>
</gene>
<keyword evidence="1" id="KW-0479">Metal-binding</keyword>
<dbReference type="InParanoid" id="Q22RS2"/>
<feature type="region of interest" description="Disordered" evidence="5">
    <location>
        <begin position="28"/>
        <end position="53"/>
    </location>
</feature>
<dbReference type="SMART" id="SM00184">
    <property type="entry name" value="RING"/>
    <property type="match status" value="1"/>
</dbReference>
<dbReference type="GO" id="GO:0061630">
    <property type="term" value="F:ubiquitin protein ligase activity"/>
    <property type="evidence" value="ECO:0007669"/>
    <property type="project" value="TreeGrafter"/>
</dbReference>
<dbReference type="eggNOG" id="KOG0800">
    <property type="taxonomic scope" value="Eukaryota"/>
</dbReference>
<dbReference type="PANTHER" id="PTHR45931">
    <property type="entry name" value="SI:CH211-59O9.10"/>
    <property type="match status" value="1"/>
</dbReference>
<dbReference type="GeneID" id="7823196"/>
<dbReference type="CDD" id="cd16454">
    <property type="entry name" value="RING-H2_PA-TM-RING"/>
    <property type="match status" value="1"/>
</dbReference>
<feature type="transmembrane region" description="Helical" evidence="6">
    <location>
        <begin position="153"/>
        <end position="174"/>
    </location>
</feature>
<evidence type="ECO:0000256" key="3">
    <source>
        <dbReference type="ARBA" id="ARBA00022833"/>
    </source>
</evidence>
<evidence type="ECO:0000259" key="7">
    <source>
        <dbReference type="PROSITE" id="PS50089"/>
    </source>
</evidence>
<evidence type="ECO:0000313" key="9">
    <source>
        <dbReference type="Proteomes" id="UP000009168"/>
    </source>
</evidence>
<evidence type="ECO:0000256" key="4">
    <source>
        <dbReference type="PROSITE-ProRule" id="PRU00175"/>
    </source>
</evidence>
<dbReference type="Gene3D" id="3.30.40.10">
    <property type="entry name" value="Zinc/RING finger domain, C3HC4 (zinc finger)"/>
    <property type="match status" value="1"/>
</dbReference>
<name>Q22RS2_TETTS</name>
<organism evidence="8 9">
    <name type="scientific">Tetrahymena thermophila (strain SB210)</name>
    <dbReference type="NCBI Taxonomy" id="312017"/>
    <lineage>
        <taxon>Eukaryota</taxon>
        <taxon>Sar</taxon>
        <taxon>Alveolata</taxon>
        <taxon>Ciliophora</taxon>
        <taxon>Intramacronucleata</taxon>
        <taxon>Oligohymenophorea</taxon>
        <taxon>Hymenostomatida</taxon>
        <taxon>Tetrahymenina</taxon>
        <taxon>Tetrahymenidae</taxon>
        <taxon>Tetrahymena</taxon>
    </lineage>
</organism>
<keyword evidence="6" id="KW-1133">Transmembrane helix</keyword>
<dbReference type="InterPro" id="IPR001841">
    <property type="entry name" value="Znf_RING"/>
</dbReference>
<dbReference type="GO" id="GO:0006511">
    <property type="term" value="P:ubiquitin-dependent protein catabolic process"/>
    <property type="evidence" value="ECO:0007669"/>
    <property type="project" value="TreeGrafter"/>
</dbReference>
<feature type="compositionally biased region" description="Low complexity" evidence="5">
    <location>
        <begin position="72"/>
        <end position="85"/>
    </location>
</feature>
<keyword evidence="6" id="KW-0472">Membrane</keyword>
<evidence type="ECO:0000313" key="8">
    <source>
        <dbReference type="EMBL" id="EAR88050.2"/>
    </source>
</evidence>
<feature type="compositionally biased region" description="Polar residues" evidence="5">
    <location>
        <begin position="43"/>
        <end position="53"/>
    </location>
</feature>
<sequence>MSLSAQQQTGQQLPNLIQQLQMIEIQNNQSSSIRQSSEDIQDNISSHSSLDNNIDSFENRRRISYQDHHQHSNNNQRNNRGSSRHLQNDENEYQQHTNAQINQVLGNMNESDLINLPQIEGRRSRRATRNDSTQTEIKQSSVKSICKYIINTIFNYSLWIYLACNIIVIVNQFINKSDRNFTLIFWTLTSILFIIIRLIQTCVVYQREQDDFTNLVRNSSTQRSRVTRRSRLTRLYPRRELSGGQIPVPVAQIIQQIYYNSRDLESQSDDRSLEISEIAHNLAEQTFLHNDQNVVESSIQQIWIDSFRQQMAQQGVNSNVMILQQRIQDQKANGLSRSEIKKFEKISYTQEQLDSLQEQDIICSICLEKYESDKKLIKLPCSHTYHNYCITKWLLQDQKCPLCRLNLKCQQ</sequence>
<dbReference type="STRING" id="312017.Q22RS2"/>
<dbReference type="Pfam" id="PF13639">
    <property type="entry name" value="zf-RING_2"/>
    <property type="match status" value="1"/>
</dbReference>
<feature type="region of interest" description="Disordered" evidence="5">
    <location>
        <begin position="67"/>
        <end position="86"/>
    </location>
</feature>
<evidence type="ECO:0000256" key="5">
    <source>
        <dbReference type="SAM" id="MobiDB-lite"/>
    </source>
</evidence>
<feature type="transmembrane region" description="Helical" evidence="6">
    <location>
        <begin position="181"/>
        <end position="199"/>
    </location>
</feature>
<evidence type="ECO:0000256" key="1">
    <source>
        <dbReference type="ARBA" id="ARBA00022723"/>
    </source>
</evidence>
<keyword evidence="9" id="KW-1185">Reference proteome</keyword>
<protein>
    <submittedName>
        <fullName evidence="8">Zinc finger, C3HC4 type (RING finger) protein</fullName>
    </submittedName>
</protein>
<dbReference type="OrthoDB" id="439844at2759"/>